<feature type="compositionally biased region" description="Polar residues" evidence="15">
    <location>
        <begin position="1096"/>
        <end position="1112"/>
    </location>
</feature>
<dbReference type="InterPro" id="IPR036770">
    <property type="entry name" value="Ankyrin_rpt-contain_sf"/>
</dbReference>
<feature type="repeat" description="ANK" evidence="13">
    <location>
        <begin position="526"/>
        <end position="558"/>
    </location>
</feature>
<evidence type="ECO:0000256" key="9">
    <source>
        <dbReference type="ARBA" id="ARBA00023136"/>
    </source>
</evidence>
<dbReference type="Pfam" id="PF05712">
    <property type="entry name" value="MRG"/>
    <property type="match status" value="1"/>
</dbReference>
<feature type="repeat" description="ANK" evidence="13">
    <location>
        <begin position="592"/>
        <end position="624"/>
    </location>
</feature>
<keyword evidence="7 16" id="KW-1133">Transmembrane helix</keyword>
<sequence length="1240" mass="139022">MGDPLNSSSRVFNRTSQGHVTFGNLEDIDVTADRSPVLRIMISVVYILVCAIGLVGNSLVLFIMRVKHSKQSTTINVFIINLAVTDIQFVLTLPFWAVDTALDFSWPFGDAMCKIILSVTVMNMYASVFFLTAMSITRYLSVASAAKNSVRAPASCSVKWVCACLWVVATVATAPTSIFSTVTNVAGEKLCLLKFPAGQYWLAFYHLQKILVAFILPMLILSVFYLLLMRFCVKINIKDKQVKYFIHYSGWNKNWDEWVPESRVLKYVDSNLQKQKELQKANQKTKKNKQKTPGSGEGTSTGDMPHPPRKKRARVDPTVESEETFINRVEVKVKIPEELKPWLVDDWDLITRQKQLFHLPAKKNVDAVLEDYANYKKSRGNCDNKEYAVNEVVAGIREYFNVMLGTQLLYKFERPQYAEILANHPDTSMSQIYGAPHLLRLFVRIGAMLAYTPLDEKSLALLLSYLQDFLKYLVKNSSCLFCASDYESTEWGKYDERLMKASENGDIEKLIATLKKGTNPTKLDPEGRSAFHVAASKGLMNSLNVFLDNSVNVKALDAAGKTALHLAAAGGHSMCVQKLLQCKCPVDSADLQGRTALHDAAYVGCKAAIKMLCDSGASIDAADADGRSPLLLAAKMSQPGACQLLVQFGARTVLRDKQNKTALILACENSCKEVVEILLKTKADVSAVDAYGHDAYHYARLSRNQDLITLVQNALETTTKAKETANVSQKIQQAKPWTKAGSVKTEKTLSEPLTVRPAQSAPVPVRSTPMELLPGEVEALRRELRDARRRQEVAEAEVHRLDTALALRCQEYEGLRRSSEQALHAAHNRAWELEEALGDVQRRMAGSESRVRQMQAHLVAVREHLVEELRVQLQEVKGQRDAAVAELGRMQKELSQSRREAEQHKENQSSLMQELSRLSQELLSREEQINTLRTRLAGMEIQQAEMLCKEAQTPSEWCLTHAKSTMTDTITEMQEPTVDLENYISKGEHTVITSSLNNALQQAETKADEALQKHQCTQEENQSLLRELKEQKAELDTIQEALQAKFVPVVLMEEKEKEVEQLKVALEEMEKRQNQASVSISNTKEEGVQREEHKQPCTSEVQHNQVSSSTGSDRAEREVTRIAVRIVQPTEIESKSSTAEDQGSTSPDQVAKSSVKQKEQRLAEVNISEPISSCEPSQSDSSLQAQVCSLQQQLENSEMHYRHVLSIYRTRLLSAAQGFMDEEARVALLQIAKMREERVC</sequence>
<evidence type="ECO:0000256" key="6">
    <source>
        <dbReference type="ARBA" id="ARBA00022853"/>
    </source>
</evidence>
<feature type="region of interest" description="Disordered" evidence="15">
    <location>
        <begin position="738"/>
        <end position="767"/>
    </location>
</feature>
<keyword evidence="5" id="KW-0227">DNA damage</keyword>
<dbReference type="SMART" id="SM00248">
    <property type="entry name" value="ANK"/>
    <property type="match status" value="6"/>
</dbReference>
<dbReference type="GO" id="GO:0005634">
    <property type="term" value="C:nucleus"/>
    <property type="evidence" value="ECO:0007669"/>
    <property type="project" value="UniProtKB-SubCell"/>
</dbReference>
<keyword evidence="9 16" id="KW-0472">Membrane</keyword>
<feature type="coiled-coil region" evidence="14">
    <location>
        <begin position="770"/>
        <end position="804"/>
    </location>
</feature>
<dbReference type="Gene3D" id="1.10.274.30">
    <property type="entry name" value="MRG domain"/>
    <property type="match status" value="1"/>
</dbReference>
<dbReference type="InterPro" id="IPR026541">
    <property type="entry name" value="MRG_dom"/>
</dbReference>
<evidence type="ECO:0000256" key="11">
    <source>
        <dbReference type="ARBA" id="ARBA00023204"/>
    </source>
</evidence>
<keyword evidence="12" id="KW-0539">Nucleus</keyword>
<keyword evidence="19" id="KW-1185">Reference proteome</keyword>
<comment type="subcellular location">
    <subcellularLocation>
        <location evidence="2">Membrane</location>
    </subcellularLocation>
    <subcellularLocation>
        <location evidence="1">Nucleus</location>
    </subcellularLocation>
</comment>
<dbReference type="PRINTS" id="PR00237">
    <property type="entry name" value="GPCRRHODOPSN"/>
</dbReference>
<evidence type="ECO:0000256" key="12">
    <source>
        <dbReference type="ARBA" id="ARBA00023242"/>
    </source>
</evidence>
<keyword evidence="8" id="KW-0805">Transcription regulation</keyword>
<reference evidence="18 19" key="1">
    <citation type="submission" date="2018-10" db="EMBL/GenBank/DDBJ databases">
        <title>Genome assembly for a Yunnan-Guizhou Plateau 3E fish, Anabarilius grahami (Regan), and its evolutionary and genetic applications.</title>
        <authorList>
            <person name="Jiang W."/>
        </authorList>
    </citation>
    <scope>NUCLEOTIDE SEQUENCE [LARGE SCALE GENOMIC DNA]</scope>
    <source>
        <strain evidence="18">AG-KIZ</strain>
        <tissue evidence="18">Muscle</tissue>
    </source>
</reference>
<dbReference type="InterPro" id="IPR002110">
    <property type="entry name" value="Ankyrin_rpt"/>
</dbReference>
<evidence type="ECO:0000256" key="3">
    <source>
        <dbReference type="ARBA" id="ARBA00022604"/>
    </source>
</evidence>
<evidence type="ECO:0000256" key="10">
    <source>
        <dbReference type="ARBA" id="ARBA00023163"/>
    </source>
</evidence>
<dbReference type="OrthoDB" id="124855at2759"/>
<dbReference type="InterPro" id="IPR000276">
    <property type="entry name" value="GPCR_Rhodpsn"/>
</dbReference>
<evidence type="ECO:0000259" key="17">
    <source>
        <dbReference type="PROSITE" id="PS50262"/>
    </source>
</evidence>
<dbReference type="GO" id="GO:0004930">
    <property type="term" value="F:G protein-coupled receptor activity"/>
    <property type="evidence" value="ECO:0007669"/>
    <property type="project" value="InterPro"/>
</dbReference>
<dbReference type="GO" id="GO:0006355">
    <property type="term" value="P:regulation of DNA-templated transcription"/>
    <property type="evidence" value="ECO:0007669"/>
    <property type="project" value="InterPro"/>
</dbReference>
<comment type="caution">
    <text evidence="18">The sequence shown here is derived from an EMBL/GenBank/DDBJ whole genome shotgun (WGS) entry which is preliminary data.</text>
</comment>
<accession>A0A3N0YAL3</accession>
<gene>
    <name evidence="18" type="ORF">DPX16_17096</name>
</gene>
<dbReference type="SMART" id="SM00298">
    <property type="entry name" value="CHROMO"/>
    <property type="match status" value="1"/>
</dbReference>
<evidence type="ECO:0000256" key="14">
    <source>
        <dbReference type="SAM" id="Coils"/>
    </source>
</evidence>
<feature type="region of interest" description="Disordered" evidence="15">
    <location>
        <begin position="890"/>
        <end position="913"/>
    </location>
</feature>
<dbReference type="PROSITE" id="PS50262">
    <property type="entry name" value="G_PROTEIN_RECEP_F1_2"/>
    <property type="match status" value="1"/>
</dbReference>
<feature type="compositionally biased region" description="Basic and acidic residues" evidence="15">
    <location>
        <begin position="890"/>
        <end position="907"/>
    </location>
</feature>
<keyword evidence="3" id="KW-0341">Growth regulation</keyword>
<dbReference type="Pfam" id="PF00001">
    <property type="entry name" value="7tm_1"/>
    <property type="match status" value="1"/>
</dbReference>
<dbReference type="FunFam" id="1.10.274.30:FF:000001">
    <property type="entry name" value="Mortality factor 4-like protein 1"/>
    <property type="match status" value="1"/>
</dbReference>
<dbReference type="InterPro" id="IPR008676">
    <property type="entry name" value="MRG"/>
</dbReference>
<dbReference type="Pfam" id="PF12796">
    <property type="entry name" value="Ank_2"/>
    <property type="match status" value="2"/>
</dbReference>
<evidence type="ECO:0000313" key="19">
    <source>
        <dbReference type="Proteomes" id="UP000281406"/>
    </source>
</evidence>
<feature type="transmembrane region" description="Helical" evidence="16">
    <location>
        <begin position="40"/>
        <end position="63"/>
    </location>
</feature>
<dbReference type="SUPFAM" id="SSF54160">
    <property type="entry name" value="Chromo domain-like"/>
    <property type="match status" value="1"/>
</dbReference>
<feature type="repeat" description="ANK" evidence="13">
    <location>
        <begin position="625"/>
        <end position="657"/>
    </location>
</feature>
<dbReference type="InterPro" id="IPR000953">
    <property type="entry name" value="Chromo/chromo_shadow_dom"/>
</dbReference>
<dbReference type="SUPFAM" id="SSF57997">
    <property type="entry name" value="Tropomyosin"/>
    <property type="match status" value="1"/>
</dbReference>
<evidence type="ECO:0000256" key="4">
    <source>
        <dbReference type="ARBA" id="ARBA00022692"/>
    </source>
</evidence>
<organism evidence="18 19">
    <name type="scientific">Anabarilius grahami</name>
    <name type="common">Kanglang fish</name>
    <name type="synonym">Barilius grahami</name>
    <dbReference type="NCBI Taxonomy" id="495550"/>
    <lineage>
        <taxon>Eukaryota</taxon>
        <taxon>Metazoa</taxon>
        <taxon>Chordata</taxon>
        <taxon>Craniata</taxon>
        <taxon>Vertebrata</taxon>
        <taxon>Euteleostomi</taxon>
        <taxon>Actinopterygii</taxon>
        <taxon>Neopterygii</taxon>
        <taxon>Teleostei</taxon>
        <taxon>Ostariophysi</taxon>
        <taxon>Cypriniformes</taxon>
        <taxon>Xenocyprididae</taxon>
        <taxon>Xenocypridinae</taxon>
        <taxon>Xenocypridinae incertae sedis</taxon>
        <taxon>Anabarilius</taxon>
    </lineage>
</organism>
<keyword evidence="11" id="KW-0234">DNA repair</keyword>
<keyword evidence="4 16" id="KW-0812">Transmembrane</keyword>
<evidence type="ECO:0000256" key="8">
    <source>
        <dbReference type="ARBA" id="ARBA00023015"/>
    </source>
</evidence>
<feature type="transmembrane region" description="Helical" evidence="16">
    <location>
        <begin position="115"/>
        <end position="140"/>
    </location>
</feature>
<dbReference type="Pfam" id="PF00023">
    <property type="entry name" value="Ank"/>
    <property type="match status" value="1"/>
</dbReference>
<keyword evidence="13" id="KW-0040">ANK repeat</keyword>
<evidence type="ECO:0000256" key="2">
    <source>
        <dbReference type="ARBA" id="ARBA00004370"/>
    </source>
</evidence>
<feature type="repeat" description="ANK" evidence="13">
    <location>
        <begin position="559"/>
        <end position="591"/>
    </location>
</feature>
<dbReference type="GO" id="GO:0006325">
    <property type="term" value="P:chromatin organization"/>
    <property type="evidence" value="ECO:0007669"/>
    <property type="project" value="UniProtKB-KW"/>
</dbReference>
<keyword evidence="14" id="KW-0175">Coiled coil</keyword>
<keyword evidence="10" id="KW-0804">Transcription</keyword>
<dbReference type="InterPro" id="IPR017452">
    <property type="entry name" value="GPCR_Rhodpsn_7TM"/>
</dbReference>
<feature type="region of interest" description="Disordered" evidence="15">
    <location>
        <begin position="278"/>
        <end position="317"/>
    </location>
</feature>
<dbReference type="Proteomes" id="UP000281406">
    <property type="component" value="Unassembled WGS sequence"/>
</dbReference>
<dbReference type="Gene3D" id="1.25.40.20">
    <property type="entry name" value="Ankyrin repeat-containing domain"/>
    <property type="match status" value="2"/>
</dbReference>
<name>A0A3N0YAL3_ANAGA</name>
<dbReference type="InterPro" id="IPR016197">
    <property type="entry name" value="Chromo-like_dom_sf"/>
</dbReference>
<feature type="region of interest" description="Disordered" evidence="15">
    <location>
        <begin position="1070"/>
        <end position="1158"/>
    </location>
</feature>
<dbReference type="PANTHER" id="PTHR10880:SF48">
    <property type="entry name" value="MORTALITY FACTOR 4 LIKE 2"/>
    <property type="match status" value="1"/>
</dbReference>
<dbReference type="SUPFAM" id="SSF48403">
    <property type="entry name" value="Ankyrin repeat"/>
    <property type="match status" value="1"/>
</dbReference>
<evidence type="ECO:0000313" key="18">
    <source>
        <dbReference type="EMBL" id="ROL43275.1"/>
    </source>
</evidence>
<evidence type="ECO:0000256" key="7">
    <source>
        <dbReference type="ARBA" id="ARBA00022989"/>
    </source>
</evidence>
<dbReference type="GO" id="GO:0035267">
    <property type="term" value="C:NuA4 histone acetyltransferase complex"/>
    <property type="evidence" value="ECO:0007669"/>
    <property type="project" value="TreeGrafter"/>
</dbReference>
<evidence type="ECO:0000256" key="13">
    <source>
        <dbReference type="PROSITE-ProRule" id="PRU00023"/>
    </source>
</evidence>
<evidence type="ECO:0000256" key="15">
    <source>
        <dbReference type="SAM" id="MobiDB-lite"/>
    </source>
</evidence>
<feature type="domain" description="G-protein coupled receptors family 1 profile" evidence="17">
    <location>
        <begin position="56"/>
        <end position="230"/>
    </location>
</feature>
<dbReference type="GO" id="GO:0006281">
    <property type="term" value="P:DNA repair"/>
    <property type="evidence" value="ECO:0007669"/>
    <property type="project" value="UniProtKB-KW"/>
</dbReference>
<dbReference type="PROSITE" id="PS50088">
    <property type="entry name" value="ANK_REPEAT"/>
    <property type="match status" value="5"/>
</dbReference>
<evidence type="ECO:0000256" key="16">
    <source>
        <dbReference type="SAM" id="Phobius"/>
    </source>
</evidence>
<protein>
    <submittedName>
        <fullName evidence="18">Mortality factor 4-like protein 1</fullName>
    </submittedName>
</protein>
<evidence type="ECO:0000256" key="5">
    <source>
        <dbReference type="ARBA" id="ARBA00022763"/>
    </source>
</evidence>
<dbReference type="Gene3D" id="1.20.1070.10">
    <property type="entry name" value="Rhodopsin 7-helix transmembrane proteins"/>
    <property type="match status" value="1"/>
</dbReference>
<dbReference type="PROSITE" id="PS50297">
    <property type="entry name" value="ANK_REP_REGION"/>
    <property type="match status" value="3"/>
</dbReference>
<feature type="transmembrane region" description="Helical" evidence="16">
    <location>
        <begin position="75"/>
        <end position="95"/>
    </location>
</feature>
<dbReference type="InterPro" id="IPR038217">
    <property type="entry name" value="MRG_C_sf"/>
</dbReference>
<feature type="transmembrane region" description="Helical" evidence="16">
    <location>
        <begin position="202"/>
        <end position="228"/>
    </location>
</feature>
<dbReference type="GO" id="GO:0016020">
    <property type="term" value="C:membrane"/>
    <property type="evidence" value="ECO:0007669"/>
    <property type="project" value="UniProtKB-SubCell"/>
</dbReference>
<dbReference type="EMBL" id="RJVU01048406">
    <property type="protein sequence ID" value="ROL43275.1"/>
    <property type="molecule type" value="Genomic_DNA"/>
</dbReference>
<feature type="compositionally biased region" description="Basic and acidic residues" evidence="15">
    <location>
        <begin position="1083"/>
        <end position="1095"/>
    </location>
</feature>
<keyword evidence="6" id="KW-0156">Chromatin regulator</keyword>
<dbReference type="AlphaFoldDB" id="A0A3N0YAL3"/>
<dbReference type="PROSITE" id="PS51640">
    <property type="entry name" value="MRG"/>
    <property type="match status" value="1"/>
</dbReference>
<feature type="repeat" description="ANK" evidence="13">
    <location>
        <begin position="658"/>
        <end position="690"/>
    </location>
</feature>
<dbReference type="SUPFAM" id="SSF81321">
    <property type="entry name" value="Family A G protein-coupled receptor-like"/>
    <property type="match status" value="1"/>
</dbReference>
<dbReference type="PANTHER" id="PTHR10880">
    <property type="entry name" value="MORTALITY FACTOR 4-LIKE PROTEIN"/>
    <property type="match status" value="1"/>
</dbReference>
<evidence type="ECO:0000256" key="1">
    <source>
        <dbReference type="ARBA" id="ARBA00004123"/>
    </source>
</evidence>
<feature type="compositionally biased region" description="Polar residues" evidence="15">
    <location>
        <begin position="1135"/>
        <end position="1154"/>
    </location>
</feature>
<proteinExistence type="predicted"/>